<keyword evidence="2" id="KW-0812">Transmembrane</keyword>
<sequence>MTKIASIFLLLSGIASLSYQIVWVRLLGLSMGSTSASISTVLAAFFLGLAIGSYLAERITRNHINNLMPYIVLEFIIGAAGLMLLPALLHLDAFMAAFPLLSNSIPMKFALTMILLAIPTICMGATFPVMASILIRKEHSVGSSMSLLYSLNTAGAVLGAAMAGFLFIPLWGLDGAIYIAFSINMLIALSALYINRKIKLEPLNTTQSRVSQSDNESGDSTPHEQPALRNRALAILFATGFVSIAAEVGWTKYLSIFTGTTIYGFAAILSIFLSGIALGSWAIKRYIGNMQRPALWMGTALVLLGCALLLARVGLTLIPSLYETINQLQASDWTKHLSKYAVVFGILFVPTFIFGAIFPINLKLYCGNLQGVRARIGKAYATNTLASIFGAVLAGFWIIPSYGTDFLLVSLAILILVLPLLFIPAIAQRSWQAGIASTAILAIVLNLKLAHIDYRDLINAVDYDESARQGMTPRYIFLQEGKAGIISMVTYDERIMVLQNNGLKESLIDIKNENNALLIESLLGFIPYFVHEDPQSAFVVGFGGGITTRALSKTTLKSIRVVELEPAVIDAGRAIVEGEIPVLKDPRVSVEFNDARNTLLTDPRRYDIIVSQPSHPWLARASTVFTQDFFALAKTRLNPAGIYGQWVNLFHMDATTLKSLFNAFYNVFPYGVTFANLSTGDFLMFGSKQALTFDMDRIDQRMKRDGIRQIMSNHAIRNNKDLFYYFSLSRRQALQAAEGIPANTDLNILSEVRLSVLDRHPPADENPYDFIQSQYTFDLAPYFKKDTAQQIYDIGHYFLTTRGEILMAKLATVRLSELNSPLRKKLYDEIQLKTATSIN</sequence>
<feature type="transmembrane region" description="Helical" evidence="2">
    <location>
        <begin position="232"/>
        <end position="250"/>
    </location>
</feature>
<feature type="transmembrane region" description="Helical" evidence="2">
    <location>
        <begin position="262"/>
        <end position="283"/>
    </location>
</feature>
<feature type="transmembrane region" description="Helical" evidence="2">
    <location>
        <begin position="36"/>
        <end position="55"/>
    </location>
</feature>
<feature type="transmembrane region" description="Helical" evidence="2">
    <location>
        <begin position="433"/>
        <end position="452"/>
    </location>
</feature>
<evidence type="ECO:0000256" key="1">
    <source>
        <dbReference type="ARBA" id="ARBA00023115"/>
    </source>
</evidence>
<feature type="transmembrane region" description="Helical" evidence="2">
    <location>
        <begin position="109"/>
        <end position="135"/>
    </location>
</feature>
<reference evidence="4" key="1">
    <citation type="submission" date="2018-06" db="EMBL/GenBank/DDBJ databases">
        <authorList>
            <person name="Zhirakovskaya E."/>
        </authorList>
    </citation>
    <scope>NUCLEOTIDE SEQUENCE</scope>
</reference>
<dbReference type="GO" id="GO:0006596">
    <property type="term" value="P:polyamine biosynthetic process"/>
    <property type="evidence" value="ECO:0007669"/>
    <property type="project" value="UniProtKB-KW"/>
</dbReference>
<dbReference type="PROSITE" id="PS50850">
    <property type="entry name" value="MFS"/>
    <property type="match status" value="1"/>
</dbReference>
<dbReference type="CDD" id="cd02440">
    <property type="entry name" value="AdoMet_MTases"/>
    <property type="match status" value="1"/>
</dbReference>
<accession>A0A3B0XWU8</accession>
<feature type="transmembrane region" description="Helical" evidence="2">
    <location>
        <begin position="380"/>
        <end position="400"/>
    </location>
</feature>
<dbReference type="PANTHER" id="PTHR43317">
    <property type="entry name" value="THERMOSPERMINE SYNTHASE ACAULIS5"/>
    <property type="match status" value="1"/>
</dbReference>
<feature type="transmembrane region" description="Helical" evidence="2">
    <location>
        <begin position="406"/>
        <end position="426"/>
    </location>
</feature>
<proteinExistence type="predicted"/>
<keyword evidence="1" id="KW-0620">Polyamine biosynthesis</keyword>
<keyword evidence="2" id="KW-1133">Transmembrane helix</keyword>
<organism evidence="4">
    <name type="scientific">hydrothermal vent metagenome</name>
    <dbReference type="NCBI Taxonomy" id="652676"/>
    <lineage>
        <taxon>unclassified sequences</taxon>
        <taxon>metagenomes</taxon>
        <taxon>ecological metagenomes</taxon>
    </lineage>
</organism>
<evidence type="ECO:0000259" key="3">
    <source>
        <dbReference type="PROSITE" id="PS50850"/>
    </source>
</evidence>
<name>A0A3B0XWU8_9ZZZZ</name>
<dbReference type="Gene3D" id="3.40.50.150">
    <property type="entry name" value="Vaccinia Virus protein VP39"/>
    <property type="match status" value="1"/>
</dbReference>
<dbReference type="EMBL" id="UOFJ01000687">
    <property type="protein sequence ID" value="VAW72838.1"/>
    <property type="molecule type" value="Genomic_DNA"/>
</dbReference>
<evidence type="ECO:0000313" key="4">
    <source>
        <dbReference type="EMBL" id="VAW72838.1"/>
    </source>
</evidence>
<dbReference type="InterPro" id="IPR036259">
    <property type="entry name" value="MFS_trans_sf"/>
</dbReference>
<feature type="domain" description="Major facilitator superfamily (MFS) profile" evidence="3">
    <location>
        <begin position="1"/>
        <end position="199"/>
    </location>
</feature>
<keyword evidence="2" id="KW-0472">Membrane</keyword>
<dbReference type="Pfam" id="PF01564">
    <property type="entry name" value="Spermine_synth"/>
    <property type="match status" value="1"/>
</dbReference>
<feature type="transmembrane region" description="Helical" evidence="2">
    <location>
        <begin position="147"/>
        <end position="170"/>
    </location>
</feature>
<dbReference type="NCBIfam" id="NF037959">
    <property type="entry name" value="MFS_SpdSyn"/>
    <property type="match status" value="2"/>
</dbReference>
<feature type="transmembrane region" description="Helical" evidence="2">
    <location>
        <begin position="295"/>
        <end position="320"/>
    </location>
</feature>
<dbReference type="InterPro" id="IPR020846">
    <property type="entry name" value="MFS_dom"/>
</dbReference>
<dbReference type="InterPro" id="IPR029063">
    <property type="entry name" value="SAM-dependent_MTases_sf"/>
</dbReference>
<dbReference type="PANTHER" id="PTHR43317:SF1">
    <property type="entry name" value="THERMOSPERMINE SYNTHASE ACAULIS5"/>
    <property type="match status" value="1"/>
</dbReference>
<dbReference type="GO" id="GO:0022857">
    <property type="term" value="F:transmembrane transporter activity"/>
    <property type="evidence" value="ECO:0007669"/>
    <property type="project" value="InterPro"/>
</dbReference>
<dbReference type="SUPFAM" id="SSF53335">
    <property type="entry name" value="S-adenosyl-L-methionine-dependent methyltransferases"/>
    <property type="match status" value="1"/>
</dbReference>
<dbReference type="AlphaFoldDB" id="A0A3B0XWU8"/>
<dbReference type="Gene3D" id="1.20.1250.20">
    <property type="entry name" value="MFS general substrate transporter like domains"/>
    <property type="match status" value="1"/>
</dbReference>
<protein>
    <recommendedName>
        <fullName evidence="3">Major facilitator superfamily (MFS) profile domain-containing protein</fullName>
    </recommendedName>
</protein>
<feature type="transmembrane region" description="Helical" evidence="2">
    <location>
        <begin position="67"/>
        <end position="89"/>
    </location>
</feature>
<evidence type="ECO:0000256" key="2">
    <source>
        <dbReference type="SAM" id="Phobius"/>
    </source>
</evidence>
<feature type="transmembrane region" description="Helical" evidence="2">
    <location>
        <begin position="176"/>
        <end position="194"/>
    </location>
</feature>
<dbReference type="SUPFAM" id="SSF103473">
    <property type="entry name" value="MFS general substrate transporter"/>
    <property type="match status" value="1"/>
</dbReference>
<feature type="transmembrane region" description="Helical" evidence="2">
    <location>
        <begin position="340"/>
        <end position="360"/>
    </location>
</feature>
<gene>
    <name evidence="4" type="ORF">MNBD_GAMMA10-2988</name>
</gene>